<dbReference type="GO" id="GO:0071914">
    <property type="term" value="C:prominosome"/>
    <property type="evidence" value="ECO:0007669"/>
    <property type="project" value="TreeGrafter"/>
</dbReference>
<dbReference type="GO" id="GO:0016324">
    <property type="term" value="C:apical plasma membrane"/>
    <property type="evidence" value="ECO:0007669"/>
    <property type="project" value="TreeGrafter"/>
</dbReference>
<organism evidence="9 10">
    <name type="scientific">Sphenodon punctatus</name>
    <name type="common">Tuatara</name>
    <name type="synonym">Hatteria punctata</name>
    <dbReference type="NCBI Taxonomy" id="8508"/>
    <lineage>
        <taxon>Eukaryota</taxon>
        <taxon>Metazoa</taxon>
        <taxon>Chordata</taxon>
        <taxon>Craniata</taxon>
        <taxon>Vertebrata</taxon>
        <taxon>Euteleostomi</taxon>
        <taxon>Lepidosauria</taxon>
        <taxon>Sphenodontia</taxon>
        <taxon>Sphenodontidae</taxon>
        <taxon>Sphenodon</taxon>
    </lineage>
</organism>
<feature type="transmembrane region" description="Helical" evidence="8">
    <location>
        <begin position="71"/>
        <end position="96"/>
    </location>
</feature>
<proteinExistence type="inferred from homology"/>
<reference evidence="9" key="1">
    <citation type="submission" date="2025-05" db="UniProtKB">
        <authorList>
            <consortium name="Ensembl"/>
        </authorList>
    </citation>
    <scope>IDENTIFICATION</scope>
</reference>
<evidence type="ECO:0000313" key="9">
    <source>
        <dbReference type="Ensembl" id="ENSSPUP00000015570.1"/>
    </source>
</evidence>
<dbReference type="InterPro" id="IPR008795">
    <property type="entry name" value="Prominin"/>
</dbReference>
<name>A0A8D0H7Z4_SPHPU</name>
<comment type="similarity">
    <text evidence="2">Belongs to the prominin family.</text>
</comment>
<dbReference type="AlphaFoldDB" id="A0A8D0H7Z4"/>
<dbReference type="GO" id="GO:0015485">
    <property type="term" value="F:cholesterol binding"/>
    <property type="evidence" value="ECO:0007669"/>
    <property type="project" value="TreeGrafter"/>
</dbReference>
<evidence type="ECO:0000256" key="7">
    <source>
        <dbReference type="SAM" id="Coils"/>
    </source>
</evidence>
<dbReference type="Ensembl" id="ENSSPUT00000016589.1">
    <property type="protein sequence ID" value="ENSSPUP00000015555.1"/>
    <property type="gene ID" value="ENSSPUG00000012022.1"/>
</dbReference>
<dbReference type="GO" id="GO:0031528">
    <property type="term" value="C:microvillus membrane"/>
    <property type="evidence" value="ECO:0007669"/>
    <property type="project" value="UniProtKB-SubCell"/>
</dbReference>
<evidence type="ECO:0000256" key="8">
    <source>
        <dbReference type="SAM" id="Phobius"/>
    </source>
</evidence>
<evidence type="ECO:0000256" key="1">
    <source>
        <dbReference type="ARBA" id="ARBA00004475"/>
    </source>
</evidence>
<keyword evidence="10" id="KW-1185">Reference proteome</keyword>
<evidence type="ECO:0000256" key="2">
    <source>
        <dbReference type="ARBA" id="ARBA00006058"/>
    </source>
</evidence>
<dbReference type="GO" id="GO:0009986">
    <property type="term" value="C:cell surface"/>
    <property type="evidence" value="ECO:0007669"/>
    <property type="project" value="TreeGrafter"/>
</dbReference>
<dbReference type="Ensembl" id="ENSSPUT00000016605.1">
    <property type="protein sequence ID" value="ENSSPUP00000015570.1"/>
    <property type="gene ID" value="ENSSPUG00000012022.1"/>
</dbReference>
<feature type="transmembrane region" description="Helical" evidence="8">
    <location>
        <begin position="24"/>
        <end position="50"/>
    </location>
</feature>
<keyword evidence="6" id="KW-0325">Glycoprotein</keyword>
<dbReference type="Pfam" id="PF05478">
    <property type="entry name" value="Prominin"/>
    <property type="match status" value="1"/>
</dbReference>
<accession>A0A8D0H7Z4</accession>
<dbReference type="GeneTree" id="ENSGT00530000063586"/>
<dbReference type="Proteomes" id="UP000694392">
    <property type="component" value="Unplaced"/>
</dbReference>
<evidence type="ECO:0000256" key="6">
    <source>
        <dbReference type="ARBA" id="ARBA00023180"/>
    </source>
</evidence>
<protein>
    <recommendedName>
        <fullName evidence="11">Prominin 2</fullName>
    </recommendedName>
</protein>
<keyword evidence="5 8" id="KW-0472">Membrane</keyword>
<dbReference type="GO" id="GO:0005929">
    <property type="term" value="C:cilium"/>
    <property type="evidence" value="ECO:0007669"/>
    <property type="project" value="TreeGrafter"/>
</dbReference>
<keyword evidence="3 8" id="KW-0812">Transmembrane</keyword>
<comment type="subcellular location">
    <subcellularLocation>
        <location evidence="1">Cell projection</location>
        <location evidence="1">Microvillus membrane</location>
        <topology evidence="1">Multi-pass membrane protein</topology>
    </subcellularLocation>
</comment>
<keyword evidence="4 8" id="KW-1133">Transmembrane helix</keyword>
<dbReference type="PANTHER" id="PTHR22730:SF4">
    <property type="entry name" value="PROMININ-1-A-LIKE"/>
    <property type="match status" value="1"/>
</dbReference>
<sequence>MLDSISVKAGGYKPQVTTYDRYRWIAGIVLCCLVLLVVVCNGLGLALGALGLDPQALPVRRGCLSNAGGDFLMAGVGFSFLFSWLLMLLVLVVFLVGGNAYCLVCRPWADGQLLRFLDTPGLIPNFNLSQMLGMPDANLTLTGIYSNCRHNAPLWSTLHLDQLIPLDETLNISKYTGDVSAALDKLNVNVSAVTLLSDKQRDLLRDLGAGGLQNLDFSGVLEQIGKNPIKQDLQVLVRKLEDLANKTQNESRRTELRNEVSDLKHIQDQVDTRFLPEIKALNRSLQLLRVVVPRISVSSIGGEGMIFRGDRKGRCRGL</sequence>
<evidence type="ECO:0008006" key="11">
    <source>
        <dbReference type="Google" id="ProtNLM"/>
    </source>
</evidence>
<evidence type="ECO:0000313" key="10">
    <source>
        <dbReference type="Proteomes" id="UP000694392"/>
    </source>
</evidence>
<dbReference type="OMA" id="TWLLMIV"/>
<evidence type="ECO:0000256" key="4">
    <source>
        <dbReference type="ARBA" id="ARBA00022989"/>
    </source>
</evidence>
<feature type="coiled-coil region" evidence="7">
    <location>
        <begin position="230"/>
        <end position="257"/>
    </location>
</feature>
<evidence type="ECO:0000256" key="3">
    <source>
        <dbReference type="ARBA" id="ARBA00022692"/>
    </source>
</evidence>
<keyword evidence="7" id="KW-0175">Coiled coil</keyword>
<dbReference type="PANTHER" id="PTHR22730">
    <property type="entry name" value="PROMININ PROM PROTEIN"/>
    <property type="match status" value="1"/>
</dbReference>
<evidence type="ECO:0000256" key="5">
    <source>
        <dbReference type="ARBA" id="ARBA00023136"/>
    </source>
</evidence>